<feature type="region of interest" description="Disordered" evidence="1">
    <location>
        <begin position="1"/>
        <end position="22"/>
    </location>
</feature>
<comment type="caution">
    <text evidence="3">The sequence shown here is derived from an EMBL/GenBank/DDBJ whole genome shotgun (WGS) entry which is preliminary data.</text>
</comment>
<protein>
    <submittedName>
        <fullName evidence="3">Uncharacterized protein</fullName>
    </submittedName>
</protein>
<feature type="transmembrane region" description="Helical" evidence="2">
    <location>
        <begin position="68"/>
        <end position="90"/>
    </location>
</feature>
<evidence type="ECO:0000256" key="1">
    <source>
        <dbReference type="SAM" id="MobiDB-lite"/>
    </source>
</evidence>
<name>A0ABU2DNT4_9MICC</name>
<keyword evidence="2" id="KW-0812">Transmembrane</keyword>
<dbReference type="EMBL" id="JAVKGR010000001">
    <property type="protein sequence ID" value="MDR8018096.1"/>
    <property type="molecule type" value="Genomic_DNA"/>
</dbReference>
<organism evidence="3 4">
    <name type="scientific">Nesterenkonia aerolata</name>
    <dbReference type="NCBI Taxonomy" id="3074079"/>
    <lineage>
        <taxon>Bacteria</taxon>
        <taxon>Bacillati</taxon>
        <taxon>Actinomycetota</taxon>
        <taxon>Actinomycetes</taxon>
        <taxon>Micrococcales</taxon>
        <taxon>Micrococcaceae</taxon>
        <taxon>Nesterenkonia</taxon>
    </lineage>
</organism>
<evidence type="ECO:0000313" key="4">
    <source>
        <dbReference type="Proteomes" id="UP001251870"/>
    </source>
</evidence>
<evidence type="ECO:0000313" key="3">
    <source>
        <dbReference type="EMBL" id="MDR8018096.1"/>
    </source>
</evidence>
<keyword evidence="2" id="KW-1133">Transmembrane helix</keyword>
<evidence type="ECO:0000256" key="2">
    <source>
        <dbReference type="SAM" id="Phobius"/>
    </source>
</evidence>
<dbReference type="RefSeq" id="WP_310547086.1">
    <property type="nucleotide sequence ID" value="NZ_JAVKGR010000001.1"/>
</dbReference>
<accession>A0ABU2DNT4</accession>
<proteinExistence type="predicted"/>
<feature type="transmembrane region" description="Helical" evidence="2">
    <location>
        <begin position="97"/>
        <end position="115"/>
    </location>
</feature>
<reference evidence="3 4" key="1">
    <citation type="submission" date="2023-09" db="EMBL/GenBank/DDBJ databases">
        <title>Description of three actinobacteria isolated from air of manufacturing shop in a pharmaceutical factory.</title>
        <authorList>
            <person name="Zhang D.-F."/>
        </authorList>
    </citation>
    <scope>NUCLEOTIDE SEQUENCE [LARGE SCALE GENOMIC DNA]</scope>
    <source>
        <strain evidence="3 4">LY-0111</strain>
    </source>
</reference>
<feature type="transmembrane region" description="Helical" evidence="2">
    <location>
        <begin position="30"/>
        <end position="56"/>
    </location>
</feature>
<gene>
    <name evidence="3" type="ORF">RIL96_00755</name>
</gene>
<keyword evidence="2" id="KW-0472">Membrane</keyword>
<dbReference type="Proteomes" id="UP001251870">
    <property type="component" value="Unassembled WGS sequence"/>
</dbReference>
<keyword evidence="4" id="KW-1185">Reference proteome</keyword>
<sequence>MASGSGDDLTPDFNAPQPPRRFSQARPRPIAVWLLFLILFIQGVAVLVSTVSAALVSEAEVLDTVGRVMLVLLYLGIGVLLIILGFRLFLGHSGARTPTVLAQFMIVVLSFSFFSGGALQVGLLFLLPAAVALVLAFIRPTQQWLDQADGST</sequence>